<dbReference type="PANTHER" id="PTHR43201">
    <property type="entry name" value="ACYL-COA SYNTHETASE"/>
    <property type="match status" value="1"/>
</dbReference>
<dbReference type="EMBL" id="CP048630">
    <property type="protein sequence ID" value="QIB34423.1"/>
    <property type="molecule type" value="Genomic_DNA"/>
</dbReference>
<dbReference type="GO" id="GO:0031956">
    <property type="term" value="F:medium-chain fatty acid-CoA ligase activity"/>
    <property type="evidence" value="ECO:0007669"/>
    <property type="project" value="TreeGrafter"/>
</dbReference>
<evidence type="ECO:0000256" key="1">
    <source>
        <dbReference type="ARBA" id="ARBA00006432"/>
    </source>
</evidence>
<feature type="transmembrane region" description="Helical" evidence="6">
    <location>
        <begin position="106"/>
        <end position="128"/>
    </location>
</feature>
<evidence type="ECO:0000313" key="9">
    <source>
        <dbReference type="Proteomes" id="UP000464751"/>
    </source>
</evidence>
<feature type="transmembrane region" description="Helical" evidence="6">
    <location>
        <begin position="140"/>
        <end position="163"/>
    </location>
</feature>
<keyword evidence="8" id="KW-0808">Transferase</keyword>
<feature type="transmembrane region" description="Helical" evidence="6">
    <location>
        <begin position="396"/>
        <end position="416"/>
    </location>
</feature>
<dbReference type="SMART" id="SM00563">
    <property type="entry name" value="PlsC"/>
    <property type="match status" value="1"/>
</dbReference>
<feature type="transmembrane region" description="Helical" evidence="6">
    <location>
        <begin position="169"/>
        <end position="186"/>
    </location>
</feature>
<dbReference type="CDD" id="cd06173">
    <property type="entry name" value="MFS_MefA_like"/>
    <property type="match status" value="1"/>
</dbReference>
<evidence type="ECO:0000256" key="2">
    <source>
        <dbReference type="ARBA" id="ARBA00022598"/>
    </source>
</evidence>
<dbReference type="PANTHER" id="PTHR43201:SF5">
    <property type="entry name" value="MEDIUM-CHAIN ACYL-COA LIGASE ACSF2, MITOCHONDRIAL"/>
    <property type="match status" value="1"/>
</dbReference>
<proteinExistence type="inferred from homology"/>
<dbReference type="CDD" id="cd07989">
    <property type="entry name" value="LPLAT_AGPAT-like"/>
    <property type="match status" value="1"/>
</dbReference>
<evidence type="ECO:0000256" key="3">
    <source>
        <dbReference type="ARBA" id="ARBA00022692"/>
    </source>
</evidence>
<dbReference type="GO" id="GO:0022857">
    <property type="term" value="F:transmembrane transporter activity"/>
    <property type="evidence" value="ECO:0007669"/>
    <property type="project" value="InterPro"/>
</dbReference>
<keyword evidence="9" id="KW-1185">Reference proteome</keyword>
<dbReference type="GO" id="GO:0016746">
    <property type="term" value="F:acyltransferase activity"/>
    <property type="evidence" value="ECO:0007669"/>
    <property type="project" value="UniProtKB-KW"/>
</dbReference>
<feature type="transmembrane region" description="Helical" evidence="6">
    <location>
        <begin position="328"/>
        <end position="353"/>
    </location>
</feature>
<dbReference type="InterPro" id="IPR011701">
    <property type="entry name" value="MFS"/>
</dbReference>
<dbReference type="NCBIfam" id="NF005291">
    <property type="entry name" value="PRK06814.1"/>
    <property type="match status" value="1"/>
</dbReference>
<feature type="transmembrane region" description="Helical" evidence="6">
    <location>
        <begin position="827"/>
        <end position="849"/>
    </location>
</feature>
<gene>
    <name evidence="8" type="ORF">G3A50_12410</name>
</gene>
<keyword evidence="2" id="KW-0436">Ligase</keyword>
<keyword evidence="4 6" id="KW-1133">Transmembrane helix</keyword>
<feature type="transmembrane region" description="Helical" evidence="6">
    <location>
        <begin position="34"/>
        <end position="62"/>
    </location>
</feature>
<comment type="similarity">
    <text evidence="1">Belongs to the ATP-dependent AMP-binding enzyme family.</text>
</comment>
<protein>
    <submittedName>
        <fullName evidence="8">Acyl-[ACP]--phospholipid O-acyltransferase</fullName>
    </submittedName>
</protein>
<evidence type="ECO:0000256" key="6">
    <source>
        <dbReference type="SAM" id="Phobius"/>
    </source>
</evidence>
<keyword evidence="8" id="KW-0012">Acyltransferase</keyword>
<dbReference type="InterPro" id="IPR042099">
    <property type="entry name" value="ANL_N_sf"/>
</dbReference>
<keyword evidence="5 6" id="KW-0472">Membrane</keyword>
<dbReference type="Proteomes" id="UP000464751">
    <property type="component" value="Chromosome"/>
</dbReference>
<dbReference type="PROSITE" id="PS00455">
    <property type="entry name" value="AMP_BINDING"/>
    <property type="match status" value="1"/>
</dbReference>
<dbReference type="Pfam" id="PF01553">
    <property type="entry name" value="Acyltransferase"/>
    <property type="match status" value="1"/>
</dbReference>
<dbReference type="SUPFAM" id="SSF56801">
    <property type="entry name" value="Acetyl-CoA synthetase-like"/>
    <property type="match status" value="1"/>
</dbReference>
<dbReference type="KEGG" id="apra:G3A50_12410"/>
<dbReference type="Pfam" id="PF00501">
    <property type="entry name" value="AMP-binding"/>
    <property type="match status" value="1"/>
</dbReference>
<dbReference type="Gene3D" id="3.40.50.12780">
    <property type="entry name" value="N-terminal domain of ligase-like"/>
    <property type="match status" value="1"/>
</dbReference>
<feature type="domain" description="Phospholipid/glycerol acyltransferase" evidence="7">
    <location>
        <begin position="450"/>
        <end position="560"/>
    </location>
</feature>
<accession>A0A6P1YQK3</accession>
<evidence type="ECO:0000256" key="5">
    <source>
        <dbReference type="ARBA" id="ARBA00023136"/>
    </source>
</evidence>
<feature type="transmembrane region" description="Helical" evidence="6">
    <location>
        <begin position="258"/>
        <end position="277"/>
    </location>
</feature>
<evidence type="ECO:0000256" key="4">
    <source>
        <dbReference type="ARBA" id="ARBA00022989"/>
    </source>
</evidence>
<dbReference type="GO" id="GO:0006631">
    <property type="term" value="P:fatty acid metabolic process"/>
    <property type="evidence" value="ECO:0007669"/>
    <property type="project" value="TreeGrafter"/>
</dbReference>
<dbReference type="Gene3D" id="1.20.1250.20">
    <property type="entry name" value="MFS general substrate transporter like domains"/>
    <property type="match status" value="1"/>
</dbReference>
<evidence type="ECO:0000259" key="7">
    <source>
        <dbReference type="SMART" id="SM00563"/>
    </source>
</evidence>
<dbReference type="InterPro" id="IPR000873">
    <property type="entry name" value="AMP-dep_synth/lig_dom"/>
</dbReference>
<organism evidence="8 9">
    <name type="scientific">Ancylobacter pratisalsi</name>
    <dbReference type="NCBI Taxonomy" id="1745854"/>
    <lineage>
        <taxon>Bacteria</taxon>
        <taxon>Pseudomonadati</taxon>
        <taxon>Pseudomonadota</taxon>
        <taxon>Alphaproteobacteria</taxon>
        <taxon>Hyphomicrobiales</taxon>
        <taxon>Xanthobacteraceae</taxon>
        <taxon>Ancylobacter</taxon>
    </lineage>
</organism>
<keyword evidence="3 6" id="KW-0812">Transmembrane</keyword>
<dbReference type="InterPro" id="IPR020845">
    <property type="entry name" value="AMP-binding_CS"/>
</dbReference>
<feature type="transmembrane region" description="Helical" evidence="6">
    <location>
        <begin position="226"/>
        <end position="246"/>
    </location>
</feature>
<dbReference type="RefSeq" id="WP_163075566.1">
    <property type="nucleotide sequence ID" value="NZ_CP048630.1"/>
</dbReference>
<dbReference type="Gene3D" id="3.30.300.30">
    <property type="match status" value="1"/>
</dbReference>
<name>A0A6P1YQK3_9HYPH</name>
<sequence length="1137" mass="121604">MFTRLMAARRFAPLFWCQFFSAFNDNFVKNAMALLILYGLAISNGGAMVTLAGAIFILPFFLLSSLGGQLADRYDKSLIARRLKFLEIWVVLVASAGFVLQSMPVLMLGLFLMGCLSALFGPVKYGILPDHLSKEELVSGNALVETATFAAILAGTVGGGIAMAHTGEWAVAGFTFVFAVLSWLFARAIPPTLAAAPDLVIDLNIWRGTKGLLDDLRQRKATWQGGLIISWFWLVGGVILSLLPTLVKENVGGGESVVTLFLALFTIGVAIGSTLAAKISEGRIVLALVPFAGLLLGGFGLLLAGLMGTAEPAVPLIGWYDFLLTSTGLYTSLTLVGLAAAGGAFVVPTFAHVQAEAAEEQRARVIAGVNVLNAAFMVGGAVIVAVLQLLGFGAPSLIGLIGLGSLVVAVLVWRAFQGHVLRDLIRLVFKVLFRVEVTGQEHLSAYGPRSVIAINHVSFLDAPLIMALLDNDPIFAVDATIAERWWIKPFLKLVRAFPLDPTRPMATRDLIRLVRGGEQLVIFPEGRITVTGSIMKIYDGSALIADKAEAPVIPVRIEGLEQTYFSRLTTDQTRKRLFPKVRVTILPPKRIQIDPELLGRKRRLAAGAALYDIMSDLVFETSHTGLTVYDAVEEAAVRLGMGRTVVEDPLGSSLTYRKLLMGAKILGAKLAEQTAPGECVGVLLPNAAGIAVVLMGLARHGRVPVMLNYTAGAVNLVAACKAAQVKMVVTSTAFVEKARLEGEVAELAKHVRVVTSEELRATVTTRDKVMGLLPTRAPSTAKPDDPAFILFTSGSEGSPKGVVLSHRNVLTNVAQVAARIDFSPADIMFNVLPVFHSFGLTGGLMLPLVSGLKCFLYPSPLHYRVIPELVYATNATAIVGTDTFLMGYARTANPYDFRSLRFVVAGAEPVKTETRRVWMEKFGHRILEGYGVTECSPVLAVNTPMFNRAGTVGRILPGIHHRLDPVPGIDEGGRLHVAGPNIMLGYLRAEAPGVIEPPENGWYDTGDIVVVDAEGFVAIRGRAKRFAKIAGEMISLAAVDAMVAALRPDAEHVAVAIPDAKRGERVLLLSTALDLTRAALQAHGRALGVSELMIPAEILPIEHLPLLGSGKVDFGKARVLALEIIAARGRAAAGEST</sequence>
<feature type="transmembrane region" description="Helical" evidence="6">
    <location>
        <begin position="284"/>
        <end position="308"/>
    </location>
</feature>
<evidence type="ECO:0000313" key="8">
    <source>
        <dbReference type="EMBL" id="QIB34423.1"/>
    </source>
</evidence>
<dbReference type="InterPro" id="IPR036259">
    <property type="entry name" value="MFS_trans_sf"/>
</dbReference>
<feature type="transmembrane region" description="Helical" evidence="6">
    <location>
        <begin position="365"/>
        <end position="390"/>
    </location>
</feature>
<dbReference type="InterPro" id="IPR002123">
    <property type="entry name" value="Plipid/glycerol_acylTrfase"/>
</dbReference>
<dbReference type="SUPFAM" id="SSF69593">
    <property type="entry name" value="Glycerol-3-phosphate (1)-acyltransferase"/>
    <property type="match status" value="1"/>
</dbReference>
<dbReference type="SUPFAM" id="SSF103473">
    <property type="entry name" value="MFS general substrate transporter"/>
    <property type="match status" value="1"/>
</dbReference>
<dbReference type="InterPro" id="IPR045851">
    <property type="entry name" value="AMP-bd_C_sf"/>
</dbReference>
<dbReference type="Pfam" id="PF07690">
    <property type="entry name" value="MFS_1"/>
    <property type="match status" value="1"/>
</dbReference>
<reference evidence="8 9" key="1">
    <citation type="submission" date="2020-02" db="EMBL/GenBank/DDBJ databases">
        <authorList>
            <person name="Li G."/>
        </authorList>
    </citation>
    <scope>NUCLEOTIDE SEQUENCE [LARGE SCALE GENOMIC DNA]</scope>
    <source>
        <strain evidence="8 9">DSM 102029</strain>
    </source>
</reference>
<dbReference type="AlphaFoldDB" id="A0A6P1YQK3"/>